<dbReference type="AlphaFoldDB" id="A0A143PL31"/>
<comment type="similarity">
    <text evidence="2">Belongs to the glycosyl hydrolase 51 family.</text>
</comment>
<comment type="catalytic activity">
    <reaction evidence="1">
        <text>Hydrolysis of terminal non-reducing alpha-L-arabinofuranoside residues in alpha-L-arabinosides.</text>
        <dbReference type="EC" id="3.2.1.55"/>
    </reaction>
</comment>
<accession>A0A143PL31</accession>
<evidence type="ECO:0000259" key="8">
    <source>
        <dbReference type="SMART" id="SM00813"/>
    </source>
</evidence>
<dbReference type="EC" id="3.2.1.55" evidence="4"/>
<dbReference type="SMART" id="SM00813">
    <property type="entry name" value="Alpha-L-AF_C"/>
    <property type="match status" value="1"/>
</dbReference>
<dbReference type="Proteomes" id="UP000076079">
    <property type="component" value="Chromosome"/>
</dbReference>
<organism evidence="9 10">
    <name type="scientific">Luteitalea pratensis</name>
    <dbReference type="NCBI Taxonomy" id="1855912"/>
    <lineage>
        <taxon>Bacteria</taxon>
        <taxon>Pseudomonadati</taxon>
        <taxon>Acidobacteriota</taxon>
        <taxon>Vicinamibacteria</taxon>
        <taxon>Vicinamibacterales</taxon>
        <taxon>Vicinamibacteraceae</taxon>
        <taxon>Luteitalea</taxon>
    </lineage>
</organism>
<sequence>MAAAGLTLSGALGNGANAAAQGLNPNALVINPVLGFELSPYLYMQFMEPLGATDGSVEAAWDHLAEQWRDDVVAVTKELGPPMMRWGGIFADFYRWREGVGPREARPPMVNLLWGGVESNQIGTGEFVDFCRRVGADPLICVNFESDGRQQYKKYRTSVRTADAAEAAAWVSYCNGASNAERNGHGIDAPLGVRHWQIGNETSYDRNGFDVETAGRKTVEFANAMRTADPAIQIIGWGDSGWAARMAEIAGEHLQFLAFHHMFDPDNPRQPVLRGEAYRRDPDAAWDQLMKAWETADAKIKTVRQSLGAHKIPLAMTECHFAIPGRDRGDVVASWAAGVSYARILNNHERHGDVLKIATAADFCGTRWQNNAVIIPTPRNNNKAYLQPVARVMRLYRHHSGTHAIQVRRTPEGLDVTASRRGETVYLHVANTLRTKSVSATIQIEGQTARAGRVFEIADDPMVELSYLNSADAMKTAEKPLPAGGSWEFPAASVSAVEIPIA</sequence>
<reference evidence="9 10" key="1">
    <citation type="journal article" date="2016" name="Genome Announc.">
        <title>First Complete Genome Sequence of a Subdivision 6 Acidobacterium Strain.</title>
        <authorList>
            <person name="Huang S."/>
            <person name="Vieira S."/>
            <person name="Bunk B."/>
            <person name="Riedel T."/>
            <person name="Sproer C."/>
            <person name="Overmann J."/>
        </authorList>
    </citation>
    <scope>NUCLEOTIDE SEQUENCE [LARGE SCALE GENOMIC DNA]</scope>
    <source>
        <strain evidence="10">DSM 100886 HEG_-6_39</strain>
    </source>
</reference>
<dbReference type="GO" id="GO:0046556">
    <property type="term" value="F:alpha-L-arabinofuranosidase activity"/>
    <property type="evidence" value="ECO:0007669"/>
    <property type="project" value="UniProtKB-EC"/>
</dbReference>
<gene>
    <name evidence="9" type="ORF">LuPra_01705</name>
</gene>
<dbReference type="PANTHER" id="PTHR43576:SF3">
    <property type="entry name" value="ALPHA-L-ARABINOFURANOSIDASE C"/>
    <property type="match status" value="1"/>
</dbReference>
<dbReference type="InterPro" id="IPR010720">
    <property type="entry name" value="Alpha-L-AF_C"/>
</dbReference>
<keyword evidence="7 9" id="KW-0326">Glycosidase</keyword>
<keyword evidence="5 9" id="KW-0378">Hydrolase</keyword>
<dbReference type="GO" id="GO:0046373">
    <property type="term" value="P:L-arabinose metabolic process"/>
    <property type="evidence" value="ECO:0007669"/>
    <property type="project" value="InterPro"/>
</dbReference>
<evidence type="ECO:0000256" key="5">
    <source>
        <dbReference type="ARBA" id="ARBA00022801"/>
    </source>
</evidence>
<keyword evidence="6" id="KW-0119">Carbohydrate metabolism</keyword>
<dbReference type="PANTHER" id="PTHR43576">
    <property type="entry name" value="ALPHA-L-ARABINOFURANOSIDASE C-RELATED"/>
    <property type="match status" value="1"/>
</dbReference>
<proteinExistence type="inferred from homology"/>
<reference evidence="10" key="2">
    <citation type="submission" date="2016-04" db="EMBL/GenBank/DDBJ databases">
        <title>First Complete Genome Sequence of a Subdivision 6 Acidobacterium.</title>
        <authorList>
            <person name="Huang S."/>
            <person name="Vieira S."/>
            <person name="Bunk B."/>
            <person name="Riedel T."/>
            <person name="Sproeer C."/>
            <person name="Overmann J."/>
        </authorList>
    </citation>
    <scope>NUCLEOTIDE SEQUENCE [LARGE SCALE GENOMIC DNA]</scope>
    <source>
        <strain evidence="10">DSM 100886 HEG_-6_39</strain>
    </source>
</reference>
<comment type="subunit">
    <text evidence="3">Homohexamer; trimer of dimers.</text>
</comment>
<dbReference type="InterPro" id="IPR055235">
    <property type="entry name" value="ASD1_cat"/>
</dbReference>
<keyword evidence="10" id="KW-1185">Reference proteome</keyword>
<evidence type="ECO:0000313" key="10">
    <source>
        <dbReference type="Proteomes" id="UP000076079"/>
    </source>
</evidence>
<dbReference type="InterPro" id="IPR013780">
    <property type="entry name" value="Glyco_hydro_b"/>
</dbReference>
<dbReference type="EMBL" id="CP015136">
    <property type="protein sequence ID" value="AMY08504.1"/>
    <property type="molecule type" value="Genomic_DNA"/>
</dbReference>
<dbReference type="Pfam" id="PF22848">
    <property type="entry name" value="ASD1_dom"/>
    <property type="match status" value="1"/>
</dbReference>
<dbReference type="STRING" id="1855912.LuPra_01705"/>
<evidence type="ECO:0000256" key="3">
    <source>
        <dbReference type="ARBA" id="ARBA00011165"/>
    </source>
</evidence>
<feature type="domain" description="Alpha-L-arabinofuranosidase C-terminal" evidence="8">
    <location>
        <begin position="333"/>
        <end position="493"/>
    </location>
</feature>
<dbReference type="KEGG" id="abac:LuPra_01705"/>
<protein>
    <recommendedName>
        <fullName evidence="4">non-reducing end alpha-L-arabinofuranosidase</fullName>
        <ecNumber evidence="4">3.2.1.55</ecNumber>
    </recommendedName>
</protein>
<dbReference type="SUPFAM" id="SSF51445">
    <property type="entry name" value="(Trans)glycosidases"/>
    <property type="match status" value="1"/>
</dbReference>
<evidence type="ECO:0000256" key="1">
    <source>
        <dbReference type="ARBA" id="ARBA00001462"/>
    </source>
</evidence>
<evidence type="ECO:0000313" key="9">
    <source>
        <dbReference type="EMBL" id="AMY08504.1"/>
    </source>
</evidence>
<evidence type="ECO:0000256" key="2">
    <source>
        <dbReference type="ARBA" id="ARBA00007186"/>
    </source>
</evidence>
<evidence type="ECO:0000256" key="4">
    <source>
        <dbReference type="ARBA" id="ARBA00012670"/>
    </source>
</evidence>
<dbReference type="GO" id="GO:0000272">
    <property type="term" value="P:polysaccharide catabolic process"/>
    <property type="evidence" value="ECO:0007669"/>
    <property type="project" value="TreeGrafter"/>
</dbReference>
<dbReference type="InterPro" id="IPR017853">
    <property type="entry name" value="GH"/>
</dbReference>
<dbReference type="Gene3D" id="2.60.40.1180">
    <property type="entry name" value="Golgi alpha-mannosidase II"/>
    <property type="match status" value="1"/>
</dbReference>
<evidence type="ECO:0000256" key="7">
    <source>
        <dbReference type="ARBA" id="ARBA00023295"/>
    </source>
</evidence>
<name>A0A143PL31_LUTPR</name>
<dbReference type="Gene3D" id="3.20.20.80">
    <property type="entry name" value="Glycosidases"/>
    <property type="match status" value="1"/>
</dbReference>
<evidence type="ECO:0000256" key="6">
    <source>
        <dbReference type="ARBA" id="ARBA00023277"/>
    </source>
</evidence>